<dbReference type="Proteomes" id="UP000027821">
    <property type="component" value="Unassembled WGS sequence"/>
</dbReference>
<accession>A0A074LIG6</accession>
<protein>
    <submittedName>
        <fullName evidence="1">Uncharacterized protein</fullName>
    </submittedName>
</protein>
<dbReference type="InterPro" id="IPR029058">
    <property type="entry name" value="AB_hydrolase_fold"/>
</dbReference>
<dbReference type="EMBL" id="JMIH01000021">
    <property type="protein sequence ID" value="KEO73567.1"/>
    <property type="molecule type" value="Genomic_DNA"/>
</dbReference>
<reference evidence="1 2" key="1">
    <citation type="submission" date="2014-04" db="EMBL/GenBank/DDBJ databases">
        <title>Characterization and application of a salt tolerant electro-active bacterium.</title>
        <authorList>
            <person name="Yang L."/>
            <person name="Wei S."/>
            <person name="Tay Q.X.M."/>
        </authorList>
    </citation>
    <scope>NUCLEOTIDE SEQUENCE [LARGE SCALE GENOMIC DNA]</scope>
    <source>
        <strain evidence="1 2">LY1</strain>
    </source>
</reference>
<evidence type="ECO:0000313" key="2">
    <source>
        <dbReference type="Proteomes" id="UP000027821"/>
    </source>
</evidence>
<name>A0A074LIG6_9BACT</name>
<dbReference type="Gene3D" id="3.40.50.1820">
    <property type="entry name" value="alpha/beta hydrolase"/>
    <property type="match status" value="1"/>
</dbReference>
<dbReference type="STRING" id="1048983.EL17_11750"/>
<sequence>MVLLKPFIHQSGCITKTAKHPLQFSENDYIKTPVGFAIFYELPAPPCSYIVKSFNITYWTIMHAGVHFAGMEQTDLLAIVLKDFFNDLVH</sequence>
<organism evidence="1 2">
    <name type="scientific">Anditalea andensis</name>
    <dbReference type="NCBI Taxonomy" id="1048983"/>
    <lineage>
        <taxon>Bacteria</taxon>
        <taxon>Pseudomonadati</taxon>
        <taxon>Bacteroidota</taxon>
        <taxon>Cytophagia</taxon>
        <taxon>Cytophagales</taxon>
        <taxon>Cytophagaceae</taxon>
        <taxon>Anditalea</taxon>
    </lineage>
</organism>
<dbReference type="OrthoDB" id="9780765at2"/>
<dbReference type="eggNOG" id="COG0596">
    <property type="taxonomic scope" value="Bacteria"/>
</dbReference>
<dbReference type="AlphaFoldDB" id="A0A074LIG6"/>
<keyword evidence="2" id="KW-1185">Reference proteome</keyword>
<evidence type="ECO:0000313" key="1">
    <source>
        <dbReference type="EMBL" id="KEO73567.1"/>
    </source>
</evidence>
<gene>
    <name evidence="1" type="ORF">EL17_11750</name>
</gene>
<proteinExistence type="predicted"/>
<comment type="caution">
    <text evidence="1">The sequence shown here is derived from an EMBL/GenBank/DDBJ whole genome shotgun (WGS) entry which is preliminary data.</text>
</comment>